<sequence length="335" mass="36582">MKKKYDVVGMGNALVDIEFEVTDKFLEENKVEKGLMTLVDEPRQNELMSVINTAEAKKQCGGSAANTVIAVSQFGGSAYYNCKVANDLLGKFFVEDLKASGVANNLQADRLEDGVTGKCLVMVTGDAERTMNTYLGITENFSTKDISEAVINDAEYLYIEGYLVTSPNGKAAMKHAKKLAEEQQTKVALTFSDPAMVKYFKAGFEEVIGAGVDLLFSNEEEAKIFTGEEDLKKAREALKKVAKRFVITMGKNGAMIYDGDTFIDIEPYETEAIDTNGAGDMFAGAFLYGITNNHSYASSGKLASLASSKVVSQFGPRLEWHEAKVVLERLHPELG</sequence>
<comment type="similarity">
    <text evidence="1 4">Belongs to the carbohydrate kinase PfkB family.</text>
</comment>
<organism evidence="6 7">
    <name type="scientific">Echinicola soli</name>
    <dbReference type="NCBI Taxonomy" id="2591634"/>
    <lineage>
        <taxon>Bacteria</taxon>
        <taxon>Pseudomonadati</taxon>
        <taxon>Bacteroidota</taxon>
        <taxon>Cytophagia</taxon>
        <taxon>Cytophagales</taxon>
        <taxon>Cyclobacteriaceae</taxon>
        <taxon>Echinicola</taxon>
    </lineage>
</organism>
<dbReference type="EMBL" id="CP041253">
    <property type="protein sequence ID" value="QDH77962.1"/>
    <property type="molecule type" value="Genomic_DNA"/>
</dbReference>
<dbReference type="Gene3D" id="3.40.1190.20">
    <property type="match status" value="1"/>
</dbReference>
<dbReference type="InterPro" id="IPR011611">
    <property type="entry name" value="PfkB_dom"/>
</dbReference>
<dbReference type="AlphaFoldDB" id="A0A514CDR2"/>
<accession>A0A514CDR2</accession>
<proteinExistence type="inferred from homology"/>
<evidence type="ECO:0000256" key="3">
    <source>
        <dbReference type="ARBA" id="ARBA00022777"/>
    </source>
</evidence>
<dbReference type="CDD" id="cd01168">
    <property type="entry name" value="adenosine_kinase"/>
    <property type="match status" value="1"/>
</dbReference>
<keyword evidence="3 4" id="KW-0418">Kinase</keyword>
<evidence type="ECO:0000256" key="2">
    <source>
        <dbReference type="ARBA" id="ARBA00022679"/>
    </source>
</evidence>
<keyword evidence="7" id="KW-1185">Reference proteome</keyword>
<reference evidence="6 7" key="1">
    <citation type="submission" date="2019-06" db="EMBL/GenBank/DDBJ databases">
        <title>Echinicola alkalisoli sp. nov. isolated from saline soil.</title>
        <authorList>
            <person name="Sun J.-Q."/>
            <person name="Xu L."/>
        </authorList>
    </citation>
    <scope>NUCLEOTIDE SEQUENCE [LARGE SCALE GENOMIC DNA]</scope>
    <source>
        <strain evidence="6 7">LN3S3</strain>
    </source>
</reference>
<dbReference type="SUPFAM" id="SSF53613">
    <property type="entry name" value="Ribokinase-like"/>
    <property type="match status" value="1"/>
</dbReference>
<name>A0A514CDR2_9BACT</name>
<dbReference type="Gene3D" id="3.30.1110.10">
    <property type="match status" value="1"/>
</dbReference>
<evidence type="ECO:0000313" key="7">
    <source>
        <dbReference type="Proteomes" id="UP000316614"/>
    </source>
</evidence>
<evidence type="ECO:0000259" key="5">
    <source>
        <dbReference type="Pfam" id="PF00294"/>
    </source>
</evidence>
<evidence type="ECO:0000313" key="6">
    <source>
        <dbReference type="EMBL" id="QDH77962.1"/>
    </source>
</evidence>
<dbReference type="InterPro" id="IPR002173">
    <property type="entry name" value="Carboh/pur_kinase_PfkB_CS"/>
</dbReference>
<evidence type="ECO:0000256" key="4">
    <source>
        <dbReference type="RuleBase" id="RU003704"/>
    </source>
</evidence>
<gene>
    <name evidence="6" type="ORF">FKX85_02485</name>
</gene>
<dbReference type="GO" id="GO:0016301">
    <property type="term" value="F:kinase activity"/>
    <property type="evidence" value="ECO:0007669"/>
    <property type="project" value="UniProtKB-KW"/>
</dbReference>
<dbReference type="PANTHER" id="PTHR43320:SF3">
    <property type="entry name" value="CARBOHYDRATE KINASE PFKB DOMAIN-CONTAINING PROTEIN"/>
    <property type="match status" value="1"/>
</dbReference>
<feature type="domain" description="Carbohydrate kinase PfkB" evidence="5">
    <location>
        <begin position="51"/>
        <end position="318"/>
    </location>
</feature>
<dbReference type="InterPro" id="IPR029056">
    <property type="entry name" value="Ribokinase-like"/>
</dbReference>
<dbReference type="InterPro" id="IPR002139">
    <property type="entry name" value="Ribo/fructo_kinase"/>
</dbReference>
<dbReference type="PRINTS" id="PR00990">
    <property type="entry name" value="RIBOKINASE"/>
</dbReference>
<dbReference type="KEGG" id="echi:FKX85_02485"/>
<dbReference type="OrthoDB" id="9813569at2"/>
<evidence type="ECO:0000256" key="1">
    <source>
        <dbReference type="ARBA" id="ARBA00010688"/>
    </source>
</evidence>
<dbReference type="PROSITE" id="PS00584">
    <property type="entry name" value="PFKB_KINASES_2"/>
    <property type="match status" value="1"/>
</dbReference>
<dbReference type="Pfam" id="PF00294">
    <property type="entry name" value="PfkB"/>
    <property type="match status" value="1"/>
</dbReference>
<keyword evidence="2 4" id="KW-0808">Transferase</keyword>
<dbReference type="InterPro" id="IPR052700">
    <property type="entry name" value="Carb_kinase_PfkB-like"/>
</dbReference>
<dbReference type="Proteomes" id="UP000316614">
    <property type="component" value="Chromosome"/>
</dbReference>
<dbReference type="PANTHER" id="PTHR43320">
    <property type="entry name" value="SUGAR KINASE"/>
    <property type="match status" value="1"/>
</dbReference>
<protein>
    <submittedName>
        <fullName evidence="6">Adenosine kinase</fullName>
    </submittedName>
</protein>
<dbReference type="RefSeq" id="WP_141613226.1">
    <property type="nucleotide sequence ID" value="NZ_CP041253.1"/>
</dbReference>